<evidence type="ECO:0000313" key="4">
    <source>
        <dbReference type="Proteomes" id="UP000654947"/>
    </source>
</evidence>
<feature type="region of interest" description="Disordered" evidence="1">
    <location>
        <begin position="1"/>
        <end position="20"/>
    </location>
</feature>
<evidence type="ECO:0000259" key="2">
    <source>
        <dbReference type="Pfam" id="PF21806"/>
    </source>
</evidence>
<evidence type="ECO:0000313" key="3">
    <source>
        <dbReference type="EMBL" id="GHD34524.1"/>
    </source>
</evidence>
<dbReference type="AlphaFoldDB" id="A0A918XIZ8"/>
<feature type="domain" description="DUF6879" evidence="2">
    <location>
        <begin position="77"/>
        <end position="212"/>
    </location>
</feature>
<dbReference type="InterPro" id="IPR049244">
    <property type="entry name" value="DUF6879"/>
</dbReference>
<name>A0A918XIZ8_9ACTN</name>
<dbReference type="EMBL" id="BMXL01000030">
    <property type="protein sequence ID" value="GHD34524.1"/>
    <property type="molecule type" value="Genomic_DNA"/>
</dbReference>
<reference evidence="3 4" key="1">
    <citation type="journal article" date="2014" name="Int. J. Syst. Evol. Microbiol.">
        <title>Complete genome sequence of Corynebacterium casei LMG S-19264T (=DSM 44701T), isolated from a smear-ripened cheese.</title>
        <authorList>
            <consortium name="US DOE Joint Genome Institute (JGI-PGF)"/>
            <person name="Walter F."/>
            <person name="Albersmeier A."/>
            <person name="Kalinowski J."/>
            <person name="Ruckert C."/>
        </authorList>
    </citation>
    <scope>NUCLEOTIDE SEQUENCE [LARGE SCALE GENOMIC DNA]</scope>
    <source>
        <strain evidence="3 4">KCTC 19473</strain>
    </source>
</reference>
<organism evidence="3 4">
    <name type="scientific">Nocardiopsis kunsanensis</name>
    <dbReference type="NCBI Taxonomy" id="141693"/>
    <lineage>
        <taxon>Bacteria</taxon>
        <taxon>Bacillati</taxon>
        <taxon>Actinomycetota</taxon>
        <taxon>Actinomycetes</taxon>
        <taxon>Streptosporangiales</taxon>
        <taxon>Nocardiopsidaceae</taxon>
        <taxon>Nocardiopsis</taxon>
    </lineage>
</organism>
<dbReference type="Proteomes" id="UP000654947">
    <property type="component" value="Unassembled WGS sequence"/>
</dbReference>
<dbReference type="Pfam" id="PF21806">
    <property type="entry name" value="DUF6879"/>
    <property type="match status" value="1"/>
</dbReference>
<evidence type="ECO:0000256" key="1">
    <source>
        <dbReference type="SAM" id="MobiDB-lite"/>
    </source>
</evidence>
<protein>
    <recommendedName>
        <fullName evidence="2">DUF6879 domain-containing protein</fullName>
    </recommendedName>
</protein>
<keyword evidence="4" id="KW-1185">Reference proteome</keyword>
<dbReference type="RefSeq" id="WP_017578510.1">
    <property type="nucleotide sequence ID" value="NZ_BMXL01000030.1"/>
</dbReference>
<comment type="caution">
    <text evidence="3">The sequence shown here is derived from an EMBL/GenBank/DDBJ whole genome shotgun (WGS) entry which is preliminary data.</text>
</comment>
<accession>A0A918XIZ8</accession>
<proteinExistence type="predicted"/>
<sequence>MYTRPLHTQAPTALATPFSPHATAPDAANLRRWDALFDRLHQAAGEFLTPEALDHELLNQGPGSWLSLRTRTHVPPILESWRLWFTGREAPARRVLRAQRPQWRNELDTLERQGRTRQVLWVHSVPLSPYGHYTRTRLTHQQECGLQVRTVDTRHLAGLHLCDLEVLPGVVYLHRHTWSGVHQGAIRLDEPPLVAEAEDLVGQFWESAARLPEID</sequence>
<gene>
    <name evidence="3" type="ORF">GCM10007147_40290</name>
</gene>